<feature type="region of interest" description="Disordered" evidence="5">
    <location>
        <begin position="37"/>
        <end position="179"/>
    </location>
</feature>
<feature type="region of interest" description="Disordered" evidence="5">
    <location>
        <begin position="661"/>
        <end position="686"/>
    </location>
</feature>
<keyword evidence="3" id="KW-0862">Zinc</keyword>
<dbReference type="InterPro" id="IPR013083">
    <property type="entry name" value="Znf_RING/FYVE/PHD"/>
</dbReference>
<evidence type="ECO:0000256" key="5">
    <source>
        <dbReference type="SAM" id="MobiDB-lite"/>
    </source>
</evidence>
<dbReference type="Pfam" id="PF13639">
    <property type="entry name" value="zf-RING_2"/>
    <property type="match status" value="1"/>
</dbReference>
<feature type="region of interest" description="Disordered" evidence="5">
    <location>
        <begin position="716"/>
        <end position="735"/>
    </location>
</feature>
<feature type="domain" description="RING-type" evidence="6">
    <location>
        <begin position="466"/>
        <end position="498"/>
    </location>
</feature>
<keyword evidence="1" id="KW-0479">Metal-binding</keyword>
<feature type="region of interest" description="Disordered" evidence="5">
    <location>
        <begin position="814"/>
        <end position="835"/>
    </location>
</feature>
<dbReference type="EMBL" id="MK805171">
    <property type="protein sequence ID" value="QIE48444.1"/>
    <property type="molecule type" value="mRNA"/>
</dbReference>
<evidence type="ECO:0000256" key="4">
    <source>
        <dbReference type="PROSITE-ProRule" id="PRU00175"/>
    </source>
</evidence>
<feature type="compositionally biased region" description="Polar residues" evidence="5">
    <location>
        <begin position="39"/>
        <end position="50"/>
    </location>
</feature>
<keyword evidence="2 4" id="KW-0863">Zinc-finger</keyword>
<dbReference type="SMART" id="SM00184">
    <property type="entry name" value="RING"/>
    <property type="match status" value="2"/>
</dbReference>
<evidence type="ECO:0000259" key="6">
    <source>
        <dbReference type="PROSITE" id="PS50089"/>
    </source>
</evidence>
<evidence type="ECO:0000313" key="7">
    <source>
        <dbReference type="EMBL" id="QIE48444.1"/>
    </source>
</evidence>
<name>A0A6G6FQD0_9APHY</name>
<reference evidence="7" key="1">
    <citation type="journal article" date="2019" name="J. For. Res.">
        <title>Expression and analysis of zinc finger family gene in Lenzites gibbosa.</title>
        <authorList>
            <person name="Zhang J."/>
            <person name="Chi Y."/>
            <person name="Li S."/>
            <person name="Zhang J."/>
            <person name="Chen J."/>
        </authorList>
    </citation>
    <scope>NUCLEOTIDE SEQUENCE</scope>
    <source>
        <strain evidence="7">ZnF37</strain>
    </source>
</reference>
<dbReference type="GO" id="GO:0008270">
    <property type="term" value="F:zinc ion binding"/>
    <property type="evidence" value="ECO:0007669"/>
    <property type="project" value="UniProtKB-KW"/>
</dbReference>
<dbReference type="PANTHER" id="PTHR15710">
    <property type="entry name" value="E3 UBIQUITIN-PROTEIN LIGASE PRAJA"/>
    <property type="match status" value="1"/>
</dbReference>
<evidence type="ECO:0000256" key="1">
    <source>
        <dbReference type="ARBA" id="ARBA00022723"/>
    </source>
</evidence>
<feature type="region of interest" description="Disordered" evidence="5">
    <location>
        <begin position="414"/>
        <end position="458"/>
    </location>
</feature>
<feature type="compositionally biased region" description="Low complexity" evidence="5">
    <location>
        <begin position="436"/>
        <end position="458"/>
    </location>
</feature>
<dbReference type="OrthoDB" id="8062037at2759"/>
<proteinExistence type="evidence at transcript level"/>
<dbReference type="InterPro" id="IPR001841">
    <property type="entry name" value="Znf_RING"/>
</dbReference>
<feature type="compositionally biased region" description="Polar residues" evidence="5">
    <location>
        <begin position="669"/>
        <end position="679"/>
    </location>
</feature>
<feature type="compositionally biased region" description="Basic and acidic residues" evidence="5">
    <location>
        <begin position="817"/>
        <end position="830"/>
    </location>
</feature>
<evidence type="ECO:0000256" key="2">
    <source>
        <dbReference type="ARBA" id="ARBA00022771"/>
    </source>
</evidence>
<organism evidence="7">
    <name type="scientific">Trametes gibbosa</name>
    <dbReference type="NCBI Taxonomy" id="160864"/>
    <lineage>
        <taxon>Eukaryota</taxon>
        <taxon>Fungi</taxon>
        <taxon>Dikarya</taxon>
        <taxon>Basidiomycota</taxon>
        <taxon>Agaricomycotina</taxon>
        <taxon>Agaricomycetes</taxon>
        <taxon>Polyporales</taxon>
        <taxon>Polyporaceae</taxon>
        <taxon>Trametes</taxon>
    </lineage>
</organism>
<sequence>MNGNNRPNDGFFSHLLDPHLGEVLNGLVHSFLPHHEQHTQPTVQASQPSAHTAEPASLMETARTESNSGTEGDGSIASPSSSNLQPAPIHNTVAMTHRDPPLHQPSNGSVGDLRDVEMSSSESHTEAIASADSFASRPQPTTHNSRRVRVEDDEDDEYLRESNRQRMHSPTPHEEQRHHFMPIPDNHEVAQATQINVPPPPPNELREPPAEVPHPPLNRMTWTFDLLPVNANRMHHTPTIHHVHHEHVHTEDGRPHDHHRGHHEHQHHDHLPMLNFVVNIPTPDGDAQGQPAATHAHGNAFLTYTFRSFFYPTSADGGNAPRHPGIAFPPFALPLGFGMDMLEERDDPERAQRLVDGVEEVPVGLVQRMESVGGPGSAQGETPTCAVCWESLLEPEGGGFEGNAELARAEAAQAVRDDAASQRECEGSIDLDSQTSASPSEASSAPASDSASSTVLSTSPGVQKYPKIVVLPCSHVFHASCLLPWFSKPGRTTCPSCRFDIDPDSLTYKPRPLQARHAQPPPAPQVSAEGAPQQHPWGRIHIPPFEPPAAPNAVPPPAPDVQGTNPGVQAQGHGPEGQPGPQQHQPLPPFITFDISMIIPVFPGRLAGPTEPAPGTQAASATAAAADANAQGATTPPRTDRNGLRLDDPILTEAVRTTIERMLRGSPPASRTQPQQPTTAGDPAPANHVGLLPFDWFAFTGPLPGLLPPMPPPNVARSAPPPPVPKRKWTPPPPPGLTLRQLIERNEREMGLRCSDVSCGLGPSDEDPITTFNTTALRQISIRPLKDEGEGTRTSVCEHRFHPSCLVSAERVAGWGGEEKKDERENKNEGEGEDVEVSCPVCRAVGVISRVDWEDGACALA</sequence>
<feature type="region of interest" description="Disordered" evidence="5">
    <location>
        <begin position="606"/>
        <end position="646"/>
    </location>
</feature>
<evidence type="ECO:0000256" key="3">
    <source>
        <dbReference type="ARBA" id="ARBA00022833"/>
    </source>
</evidence>
<feature type="compositionally biased region" description="Basic and acidic residues" evidence="5">
    <location>
        <begin position="415"/>
        <end position="426"/>
    </location>
</feature>
<dbReference type="Gene3D" id="3.30.40.10">
    <property type="entry name" value="Zinc/RING finger domain, C3HC4 (zinc finger)"/>
    <property type="match status" value="2"/>
</dbReference>
<feature type="compositionally biased region" description="Low complexity" evidence="5">
    <location>
        <begin position="613"/>
        <end position="635"/>
    </location>
</feature>
<dbReference type="SUPFAM" id="SSF57850">
    <property type="entry name" value="RING/U-box"/>
    <property type="match status" value="1"/>
</dbReference>
<feature type="compositionally biased region" description="Pro residues" evidence="5">
    <location>
        <begin position="544"/>
        <end position="559"/>
    </location>
</feature>
<feature type="region of interest" description="Disordered" evidence="5">
    <location>
        <begin position="508"/>
        <end position="588"/>
    </location>
</feature>
<accession>A0A6G6FQD0</accession>
<dbReference type="PROSITE" id="PS50089">
    <property type="entry name" value="ZF_RING_2"/>
    <property type="match status" value="1"/>
</dbReference>
<dbReference type="AlphaFoldDB" id="A0A6G6FQD0"/>
<dbReference type="CDD" id="cd16448">
    <property type="entry name" value="RING-H2"/>
    <property type="match status" value="1"/>
</dbReference>
<protein>
    <recommendedName>
        <fullName evidence="6">RING-type domain-containing protein</fullName>
    </recommendedName>
</protein>
<feature type="region of interest" description="Disordered" evidence="5">
    <location>
        <begin position="193"/>
        <end position="214"/>
    </location>
</feature>